<dbReference type="GO" id="GO:0016740">
    <property type="term" value="F:transferase activity"/>
    <property type="evidence" value="ECO:0007669"/>
    <property type="project" value="UniProtKB-KW"/>
</dbReference>
<keyword evidence="4" id="KW-1185">Reference proteome</keyword>
<dbReference type="Proteomes" id="UP000247409">
    <property type="component" value="Unassembled WGS sequence"/>
</dbReference>
<feature type="domain" description="GST N-terminal" evidence="1">
    <location>
        <begin position="37"/>
        <end position="125"/>
    </location>
</feature>
<proteinExistence type="predicted"/>
<feature type="domain" description="GST C-terminal" evidence="2">
    <location>
        <begin position="132"/>
        <end position="255"/>
    </location>
</feature>
<dbReference type="InterPro" id="IPR036249">
    <property type="entry name" value="Thioredoxin-like_sf"/>
</dbReference>
<dbReference type="InterPro" id="IPR004045">
    <property type="entry name" value="Glutathione_S-Trfase_N"/>
</dbReference>
<evidence type="ECO:0000313" key="3">
    <source>
        <dbReference type="EMBL" id="PXF47786.1"/>
    </source>
</evidence>
<dbReference type="Gene3D" id="3.40.30.10">
    <property type="entry name" value="Glutaredoxin"/>
    <property type="match status" value="1"/>
</dbReference>
<dbReference type="SUPFAM" id="SSF52833">
    <property type="entry name" value="Thioredoxin-like"/>
    <property type="match status" value="1"/>
</dbReference>
<dbReference type="STRING" id="448386.A0A2V3J047"/>
<dbReference type="InterPro" id="IPR010987">
    <property type="entry name" value="Glutathione-S-Trfase_C-like"/>
</dbReference>
<keyword evidence="3" id="KW-0808">Transferase</keyword>
<sequence>MLAFSGSSFTGFRLQLAQRRSFKNITTMTASTAPPQTKIALYGSPVSNYTARCRFLIRRKDISDTLVSIRSPKDFGGIKTESYLKLNPLGKIPLLVVSKPGHEDHAIFESSIICEYLAEEFDNILPSFCPATAEARAKARLIANLLDLYVGPHHPFMYKNLEGDRANEVQKMHIGFDAIEHVLDAKGPYAAGETLSLADCCLWGNFPFYDFMLPTFFGWHPTEGRPKLKAWWEHMKNESTAAKQTYTEVFDALQTWWDNDRWINLGMQALTQRPSVQL</sequence>
<dbReference type="Gene3D" id="1.20.1050.10">
    <property type="match status" value="1"/>
</dbReference>
<comment type="caution">
    <text evidence="3">The sequence shown here is derived from an EMBL/GenBank/DDBJ whole genome shotgun (WGS) entry which is preliminary data.</text>
</comment>
<evidence type="ECO:0000259" key="1">
    <source>
        <dbReference type="PROSITE" id="PS50404"/>
    </source>
</evidence>
<dbReference type="SUPFAM" id="SSF47616">
    <property type="entry name" value="GST C-terminal domain-like"/>
    <property type="match status" value="1"/>
</dbReference>
<dbReference type="AlphaFoldDB" id="A0A2V3J047"/>
<evidence type="ECO:0000259" key="2">
    <source>
        <dbReference type="PROSITE" id="PS50405"/>
    </source>
</evidence>
<reference evidence="3 4" key="1">
    <citation type="journal article" date="2018" name="Mol. Biol. Evol.">
        <title>Analysis of the draft genome of the red seaweed Gracilariopsis chorda provides insights into genome size evolution in Rhodophyta.</title>
        <authorList>
            <person name="Lee J."/>
            <person name="Yang E.C."/>
            <person name="Graf L."/>
            <person name="Yang J.H."/>
            <person name="Qiu H."/>
            <person name="Zel Zion U."/>
            <person name="Chan C.X."/>
            <person name="Stephens T.G."/>
            <person name="Weber A.P.M."/>
            <person name="Boo G.H."/>
            <person name="Boo S.M."/>
            <person name="Kim K.M."/>
            <person name="Shin Y."/>
            <person name="Jung M."/>
            <person name="Lee S.J."/>
            <person name="Yim H.S."/>
            <person name="Lee J.H."/>
            <person name="Bhattacharya D."/>
            <person name="Yoon H.S."/>
        </authorList>
    </citation>
    <scope>NUCLEOTIDE SEQUENCE [LARGE SCALE GENOMIC DNA]</scope>
    <source>
        <strain evidence="3 4">SKKU-2015</strain>
        <tissue evidence="3">Whole body</tissue>
    </source>
</reference>
<dbReference type="InterPro" id="IPR050983">
    <property type="entry name" value="GST_Omega/HSP26"/>
</dbReference>
<dbReference type="PROSITE" id="PS50404">
    <property type="entry name" value="GST_NTER"/>
    <property type="match status" value="1"/>
</dbReference>
<dbReference type="SFLD" id="SFLDS00019">
    <property type="entry name" value="Glutathione_Transferase_(cytos"/>
    <property type="match status" value="1"/>
</dbReference>
<dbReference type="EMBL" id="NBIV01000020">
    <property type="protein sequence ID" value="PXF47786.1"/>
    <property type="molecule type" value="Genomic_DNA"/>
</dbReference>
<dbReference type="GO" id="GO:0005737">
    <property type="term" value="C:cytoplasm"/>
    <property type="evidence" value="ECO:0007669"/>
    <property type="project" value="TreeGrafter"/>
</dbReference>
<dbReference type="PROSITE" id="PS50405">
    <property type="entry name" value="GST_CTER"/>
    <property type="match status" value="1"/>
</dbReference>
<accession>A0A2V3J047</accession>
<gene>
    <name evidence="3" type="ORF">BWQ96_02468</name>
</gene>
<dbReference type="CDD" id="cd00570">
    <property type="entry name" value="GST_N_family"/>
    <property type="match status" value="1"/>
</dbReference>
<dbReference type="PANTHER" id="PTHR43968:SF6">
    <property type="entry name" value="GLUTATHIONE S-TRANSFERASE OMEGA"/>
    <property type="match status" value="1"/>
</dbReference>
<dbReference type="OrthoDB" id="422574at2759"/>
<protein>
    <submittedName>
        <fullName evidence="3">Glutathione S-transferase F10</fullName>
    </submittedName>
</protein>
<name>A0A2V3J047_9FLOR</name>
<organism evidence="3 4">
    <name type="scientific">Gracilariopsis chorda</name>
    <dbReference type="NCBI Taxonomy" id="448386"/>
    <lineage>
        <taxon>Eukaryota</taxon>
        <taxon>Rhodophyta</taxon>
        <taxon>Florideophyceae</taxon>
        <taxon>Rhodymeniophycidae</taxon>
        <taxon>Gracilariales</taxon>
        <taxon>Gracilariaceae</taxon>
        <taxon>Gracilariopsis</taxon>
    </lineage>
</organism>
<dbReference type="CDD" id="cd00299">
    <property type="entry name" value="GST_C_family"/>
    <property type="match status" value="1"/>
</dbReference>
<dbReference type="InterPro" id="IPR036282">
    <property type="entry name" value="Glutathione-S-Trfase_C_sf"/>
</dbReference>
<dbReference type="Pfam" id="PF13417">
    <property type="entry name" value="GST_N_3"/>
    <property type="match status" value="1"/>
</dbReference>
<dbReference type="SFLD" id="SFLDG00358">
    <property type="entry name" value="Main_(cytGST)"/>
    <property type="match status" value="1"/>
</dbReference>
<dbReference type="Pfam" id="PF13410">
    <property type="entry name" value="GST_C_2"/>
    <property type="match status" value="1"/>
</dbReference>
<dbReference type="InterPro" id="IPR040079">
    <property type="entry name" value="Glutathione_S-Trfase"/>
</dbReference>
<dbReference type="PANTHER" id="PTHR43968">
    <property type="match status" value="1"/>
</dbReference>
<evidence type="ECO:0000313" key="4">
    <source>
        <dbReference type="Proteomes" id="UP000247409"/>
    </source>
</evidence>